<feature type="non-terminal residue" evidence="9">
    <location>
        <position position="1"/>
    </location>
</feature>
<dbReference type="Pfam" id="PF00696">
    <property type="entry name" value="AA_kinase"/>
    <property type="match status" value="1"/>
</dbReference>
<evidence type="ECO:0000256" key="1">
    <source>
        <dbReference type="ARBA" id="ARBA00022490"/>
    </source>
</evidence>
<dbReference type="PRINTS" id="PR00474">
    <property type="entry name" value="GLU5KINASE"/>
</dbReference>
<proteinExistence type="inferred from homology"/>
<dbReference type="GO" id="GO:0003723">
    <property type="term" value="F:RNA binding"/>
    <property type="evidence" value="ECO:0007669"/>
    <property type="project" value="InterPro"/>
</dbReference>
<dbReference type="GO" id="GO:0008652">
    <property type="term" value="P:amino acid biosynthetic process"/>
    <property type="evidence" value="ECO:0007669"/>
    <property type="project" value="UniProtKB-KW"/>
</dbReference>
<dbReference type="SMART" id="SM00359">
    <property type="entry name" value="PUA"/>
    <property type="match status" value="1"/>
</dbReference>
<dbReference type="HAMAP" id="MF_00456">
    <property type="entry name" value="ProB"/>
    <property type="match status" value="1"/>
</dbReference>
<dbReference type="Gene3D" id="2.30.130.10">
    <property type="entry name" value="PUA domain"/>
    <property type="match status" value="1"/>
</dbReference>
<keyword evidence="2" id="KW-0028">Amino-acid biosynthesis</keyword>
<reference evidence="9" key="1">
    <citation type="submission" date="2018-05" db="EMBL/GenBank/DDBJ databases">
        <authorList>
            <person name="Lanie J.A."/>
            <person name="Ng W.-L."/>
            <person name="Kazmierczak K.M."/>
            <person name="Andrzejewski T.M."/>
            <person name="Davidsen T.M."/>
            <person name="Wayne K.J."/>
            <person name="Tettelin H."/>
            <person name="Glass J.I."/>
            <person name="Rusch D."/>
            <person name="Podicherti R."/>
            <person name="Tsui H.-C.T."/>
            <person name="Winkler M.E."/>
        </authorList>
    </citation>
    <scope>NUCLEOTIDE SEQUENCE</scope>
</reference>
<dbReference type="PIRSF" id="PIRSF000729">
    <property type="entry name" value="GK"/>
    <property type="match status" value="1"/>
</dbReference>
<accession>A0A381Q3U0</accession>
<dbReference type="InterPro" id="IPR002478">
    <property type="entry name" value="PUA"/>
</dbReference>
<keyword evidence="5" id="KW-0547">Nucleotide-binding</keyword>
<evidence type="ECO:0000256" key="7">
    <source>
        <dbReference type="ARBA" id="ARBA00022840"/>
    </source>
</evidence>
<dbReference type="PANTHER" id="PTHR43654">
    <property type="entry name" value="GLUTAMATE 5-KINASE"/>
    <property type="match status" value="1"/>
</dbReference>
<dbReference type="InterPro" id="IPR041739">
    <property type="entry name" value="G5K_ProB"/>
</dbReference>
<evidence type="ECO:0000256" key="2">
    <source>
        <dbReference type="ARBA" id="ARBA00022605"/>
    </source>
</evidence>
<evidence type="ECO:0000256" key="6">
    <source>
        <dbReference type="ARBA" id="ARBA00022777"/>
    </source>
</evidence>
<dbReference type="SUPFAM" id="SSF53633">
    <property type="entry name" value="Carbamate kinase-like"/>
    <property type="match status" value="1"/>
</dbReference>
<keyword evidence="1" id="KW-0963">Cytoplasm</keyword>
<evidence type="ECO:0000256" key="5">
    <source>
        <dbReference type="ARBA" id="ARBA00022741"/>
    </source>
</evidence>
<dbReference type="CDD" id="cd04242">
    <property type="entry name" value="AAK_G5K_ProB"/>
    <property type="match status" value="1"/>
</dbReference>
<dbReference type="PROSITE" id="PS50890">
    <property type="entry name" value="PUA"/>
    <property type="match status" value="1"/>
</dbReference>
<dbReference type="AlphaFoldDB" id="A0A381Q3U0"/>
<dbReference type="EMBL" id="UINC01001163">
    <property type="protein sequence ID" value="SUZ72989.1"/>
    <property type="molecule type" value="Genomic_DNA"/>
</dbReference>
<dbReference type="InterPro" id="IPR011529">
    <property type="entry name" value="Glu_5kinase"/>
</dbReference>
<dbReference type="InterPro" id="IPR015947">
    <property type="entry name" value="PUA-like_sf"/>
</dbReference>
<dbReference type="InterPro" id="IPR036393">
    <property type="entry name" value="AceGlu_kinase-like_sf"/>
</dbReference>
<keyword evidence="7" id="KW-0067">ATP-binding</keyword>
<dbReference type="GO" id="GO:0005829">
    <property type="term" value="C:cytosol"/>
    <property type="evidence" value="ECO:0007669"/>
    <property type="project" value="TreeGrafter"/>
</dbReference>
<dbReference type="PANTHER" id="PTHR43654:SF1">
    <property type="entry name" value="ISOPENTENYL PHOSPHATE KINASE"/>
    <property type="match status" value="1"/>
</dbReference>
<dbReference type="NCBIfam" id="TIGR01027">
    <property type="entry name" value="proB"/>
    <property type="match status" value="1"/>
</dbReference>
<organism evidence="9">
    <name type="scientific">marine metagenome</name>
    <dbReference type="NCBI Taxonomy" id="408172"/>
    <lineage>
        <taxon>unclassified sequences</taxon>
        <taxon>metagenomes</taxon>
        <taxon>ecological metagenomes</taxon>
    </lineage>
</organism>
<dbReference type="InterPro" id="IPR005715">
    <property type="entry name" value="Glu_5kinase/COase_Synthase"/>
</dbReference>
<name>A0A381Q3U0_9ZZZZ</name>
<dbReference type="GO" id="GO:0005524">
    <property type="term" value="F:ATP binding"/>
    <property type="evidence" value="ECO:0007669"/>
    <property type="project" value="UniProtKB-KW"/>
</dbReference>
<dbReference type="FunFam" id="3.40.1160.10:FF:000006">
    <property type="entry name" value="Glutamate 5-kinase"/>
    <property type="match status" value="1"/>
</dbReference>
<evidence type="ECO:0000256" key="3">
    <source>
        <dbReference type="ARBA" id="ARBA00022650"/>
    </source>
</evidence>
<dbReference type="Pfam" id="PF01472">
    <property type="entry name" value="PUA"/>
    <property type="match status" value="1"/>
</dbReference>
<evidence type="ECO:0000259" key="8">
    <source>
        <dbReference type="SMART" id="SM00359"/>
    </source>
</evidence>
<gene>
    <name evidence="9" type="ORF">METZ01_LOCUS25843</name>
</gene>
<dbReference type="SUPFAM" id="SSF88697">
    <property type="entry name" value="PUA domain-like"/>
    <property type="match status" value="1"/>
</dbReference>
<dbReference type="CDD" id="cd21157">
    <property type="entry name" value="PUA_G5K"/>
    <property type="match status" value="1"/>
</dbReference>
<dbReference type="GO" id="GO:0004349">
    <property type="term" value="F:glutamate 5-kinase activity"/>
    <property type="evidence" value="ECO:0007669"/>
    <property type="project" value="InterPro"/>
</dbReference>
<keyword evidence="4" id="KW-0808">Transferase</keyword>
<keyword evidence="3" id="KW-0641">Proline biosynthesis</keyword>
<dbReference type="InterPro" id="IPR001057">
    <property type="entry name" value="Glu/AcGlu_kinase"/>
</dbReference>
<dbReference type="Gene3D" id="3.40.1160.10">
    <property type="entry name" value="Acetylglutamate kinase-like"/>
    <property type="match status" value="1"/>
</dbReference>
<feature type="domain" description="PUA" evidence="8">
    <location>
        <begin position="279"/>
        <end position="361"/>
    </location>
</feature>
<dbReference type="InterPro" id="IPR036974">
    <property type="entry name" value="PUA_sf"/>
</dbReference>
<sequence>VKSKRIVIKIGTNVLQEPNGKLDHKLIGKLAGQIAKIRRYGHEVLVVSSGSVGAGRELCSINESSNSLASQQILASVGQARLIQIYADAFRKHKTTVAQILLTRGDFGLRTSYLNIRNTLENLLKYKIVPIVNENDVVATEELELNFGDNDLLAVYLATLIGADQLFFLTIASGLLKKEKTAEGMRSVVVEKVQELTDEILRHCLPVTSAGGKGGMESKVRSAGMAMSFGIDTYIMDGKYPEGVCAVMEGQQRGTHFVAHGRKIRSYQKWLAAGALNKGTLVIDTGAEQALLKNKKSLLAKGVTRVVGQFDNKDLVEIFNQEGVRLGVGRADCAAKELRQQIKEQNLTNTGVDVRSRKPVIHRNHLFLE</sequence>
<evidence type="ECO:0000313" key="9">
    <source>
        <dbReference type="EMBL" id="SUZ72989.1"/>
    </source>
</evidence>
<dbReference type="InterPro" id="IPR001048">
    <property type="entry name" value="Asp/Glu/Uridylate_kinase"/>
</dbReference>
<keyword evidence="6" id="KW-0418">Kinase</keyword>
<protein>
    <recommendedName>
        <fullName evidence="8">PUA domain-containing protein</fullName>
    </recommendedName>
</protein>
<evidence type="ECO:0000256" key="4">
    <source>
        <dbReference type="ARBA" id="ARBA00022679"/>
    </source>
</evidence>